<evidence type="ECO:0000313" key="3">
    <source>
        <dbReference type="Proteomes" id="UP001568698"/>
    </source>
</evidence>
<dbReference type="RefSeq" id="WP_371385119.1">
    <property type="nucleotide sequence ID" value="NZ_JBGLYH010000003.1"/>
</dbReference>
<protein>
    <submittedName>
        <fullName evidence="2">Uncharacterized protein</fullName>
    </submittedName>
</protein>
<gene>
    <name evidence="2" type="ORF">AB6M95_02330</name>
</gene>
<reference evidence="2 3" key="1">
    <citation type="submission" date="2024-08" db="EMBL/GenBank/DDBJ databases">
        <title>Sulfate-reducing bacteria isolated from formation water of the oil field in Kazakhstan and description of Pseudodesulfovibrio sp.</title>
        <authorList>
            <person name="Bidzhieva S.K."/>
            <person name="Tourova T.P."/>
            <person name="Grouzdev D.S."/>
            <person name="Beletsky A.V."/>
            <person name="Sokolova D.S."/>
            <person name="Samigullina S.R."/>
            <person name="Poltaraus A.B."/>
            <person name="Avtukh A.N."/>
            <person name="Tereshina V.M."/>
            <person name="Zhaparov N.S."/>
            <person name="Mardanov A.V."/>
            <person name="Nazina T.N."/>
        </authorList>
    </citation>
    <scope>NUCLEOTIDE SEQUENCE [LARGE SCALE GENOMIC DNA]</scope>
    <source>
        <strain evidence="2 3">9FUS</strain>
    </source>
</reference>
<proteinExistence type="predicted"/>
<name>A0ABV4JXY5_9BACT</name>
<feature type="coiled-coil region" evidence="1">
    <location>
        <begin position="53"/>
        <end position="80"/>
    </location>
</feature>
<comment type="caution">
    <text evidence="2">The sequence shown here is derived from an EMBL/GenBank/DDBJ whole genome shotgun (WGS) entry which is preliminary data.</text>
</comment>
<dbReference type="Proteomes" id="UP001568698">
    <property type="component" value="Unassembled WGS sequence"/>
</dbReference>
<organism evidence="2 3">
    <name type="scientific">Pseudodesulfovibrio karagichevae</name>
    <dbReference type="NCBI Taxonomy" id="3239305"/>
    <lineage>
        <taxon>Bacteria</taxon>
        <taxon>Pseudomonadati</taxon>
        <taxon>Thermodesulfobacteriota</taxon>
        <taxon>Desulfovibrionia</taxon>
        <taxon>Desulfovibrionales</taxon>
        <taxon>Desulfovibrionaceae</taxon>
    </lineage>
</organism>
<sequence>METQIAELKAMITKLAAEVSKVKLDAADTRIHLKSTMGDVNRLSGQIQTIDKLMEVGRQKAQVKEQKATVEAENMNLTQLGQLYKQDPAKAFEVMRKKGMKTSSAFGGINPWIVINPTEQERIERLDPEHAKHLKTEAAKIRNVPTN</sequence>
<evidence type="ECO:0000256" key="1">
    <source>
        <dbReference type="SAM" id="Coils"/>
    </source>
</evidence>
<keyword evidence="3" id="KW-1185">Reference proteome</keyword>
<keyword evidence="1" id="KW-0175">Coiled coil</keyword>
<accession>A0ABV4JXY5</accession>
<evidence type="ECO:0000313" key="2">
    <source>
        <dbReference type="EMBL" id="MEZ7195571.1"/>
    </source>
</evidence>
<dbReference type="EMBL" id="JBGLYH010000003">
    <property type="protein sequence ID" value="MEZ7195571.1"/>
    <property type="molecule type" value="Genomic_DNA"/>
</dbReference>